<dbReference type="EMBL" id="CAJOBA010039894">
    <property type="protein sequence ID" value="CAF4085107.1"/>
    <property type="molecule type" value="Genomic_DNA"/>
</dbReference>
<evidence type="ECO:0000313" key="3">
    <source>
        <dbReference type="EMBL" id="CAF1280263.1"/>
    </source>
</evidence>
<reference evidence="2" key="1">
    <citation type="submission" date="2021-02" db="EMBL/GenBank/DDBJ databases">
        <authorList>
            <person name="Nowell W R."/>
        </authorList>
    </citation>
    <scope>NUCLEOTIDE SEQUENCE</scope>
</reference>
<dbReference type="Proteomes" id="UP000681722">
    <property type="component" value="Unassembled WGS sequence"/>
</dbReference>
<evidence type="ECO:0000313" key="2">
    <source>
        <dbReference type="EMBL" id="CAF0990524.1"/>
    </source>
</evidence>
<sequence>MASSQPPERRGRSSRLYAPSSDPSPRFTTTSTDISATTSPLTTDTTVVDMIQASHQHRVYHNHHRQPEPMLVMVEVRVEK</sequence>
<feature type="compositionally biased region" description="Low complexity" evidence="1">
    <location>
        <begin position="28"/>
        <end position="40"/>
    </location>
</feature>
<protein>
    <submittedName>
        <fullName evidence="2">Uncharacterized protein</fullName>
    </submittedName>
</protein>
<dbReference type="AlphaFoldDB" id="A0A814G2V0"/>
<gene>
    <name evidence="2" type="ORF">GPM918_LOCUS13229</name>
    <name evidence="3" type="ORF">OVA965_LOCUS27603</name>
    <name evidence="4" type="ORF">SRO942_LOCUS13229</name>
    <name evidence="5" type="ORF">TMI583_LOCUS28349</name>
</gene>
<comment type="caution">
    <text evidence="2">The sequence shown here is derived from an EMBL/GenBank/DDBJ whole genome shotgun (WGS) entry which is preliminary data.</text>
</comment>
<accession>A0A814G2V0</accession>
<keyword evidence="6" id="KW-1185">Reference proteome</keyword>
<dbReference type="Proteomes" id="UP000682733">
    <property type="component" value="Unassembled WGS sequence"/>
</dbReference>
<evidence type="ECO:0000313" key="6">
    <source>
        <dbReference type="Proteomes" id="UP000663829"/>
    </source>
</evidence>
<name>A0A814G2V0_9BILA</name>
<evidence type="ECO:0000256" key="1">
    <source>
        <dbReference type="SAM" id="MobiDB-lite"/>
    </source>
</evidence>
<organism evidence="2 6">
    <name type="scientific">Didymodactylos carnosus</name>
    <dbReference type="NCBI Taxonomy" id="1234261"/>
    <lineage>
        <taxon>Eukaryota</taxon>
        <taxon>Metazoa</taxon>
        <taxon>Spiralia</taxon>
        <taxon>Gnathifera</taxon>
        <taxon>Rotifera</taxon>
        <taxon>Eurotatoria</taxon>
        <taxon>Bdelloidea</taxon>
        <taxon>Philodinida</taxon>
        <taxon>Philodinidae</taxon>
        <taxon>Didymodactylos</taxon>
    </lineage>
</organism>
<dbReference type="Proteomes" id="UP000677228">
    <property type="component" value="Unassembled WGS sequence"/>
</dbReference>
<proteinExistence type="predicted"/>
<dbReference type="EMBL" id="CAJNOQ010003007">
    <property type="protein sequence ID" value="CAF0990524.1"/>
    <property type="molecule type" value="Genomic_DNA"/>
</dbReference>
<dbReference type="EMBL" id="CAJOBC010003007">
    <property type="protein sequence ID" value="CAF3762533.1"/>
    <property type="molecule type" value="Genomic_DNA"/>
</dbReference>
<feature type="region of interest" description="Disordered" evidence="1">
    <location>
        <begin position="1"/>
        <end position="40"/>
    </location>
</feature>
<evidence type="ECO:0000313" key="4">
    <source>
        <dbReference type="EMBL" id="CAF3762533.1"/>
    </source>
</evidence>
<dbReference type="EMBL" id="CAJNOK010018332">
    <property type="protein sequence ID" value="CAF1280263.1"/>
    <property type="molecule type" value="Genomic_DNA"/>
</dbReference>
<dbReference type="Proteomes" id="UP000663829">
    <property type="component" value="Unassembled WGS sequence"/>
</dbReference>
<evidence type="ECO:0000313" key="5">
    <source>
        <dbReference type="EMBL" id="CAF4085107.1"/>
    </source>
</evidence>